<gene>
    <name evidence="2" type="ORF">NDI89_17940</name>
</gene>
<accession>A0A9Q4L7N8</accession>
<feature type="compositionally biased region" description="Acidic residues" evidence="1">
    <location>
        <begin position="1"/>
        <end position="10"/>
    </location>
</feature>
<dbReference type="EMBL" id="JAMQOT010000007">
    <property type="protein sequence ID" value="MDF9747470.1"/>
    <property type="molecule type" value="Genomic_DNA"/>
</dbReference>
<comment type="caution">
    <text evidence="2">The sequence shown here is derived from an EMBL/GenBank/DDBJ whole genome shotgun (WGS) entry which is preliminary data.</text>
</comment>
<dbReference type="AlphaFoldDB" id="A0A9Q4L7N8"/>
<sequence>MCDDANDDGSEDRPSSRPDCPNCGEPVSVVTSSRLYRGTAYPCGCSVNPVLLTCDPADRGLGTGE</sequence>
<protein>
    <recommendedName>
        <fullName evidence="4">Small CPxCG-related zinc finger protein</fullName>
    </recommendedName>
</protein>
<evidence type="ECO:0000256" key="1">
    <source>
        <dbReference type="SAM" id="MobiDB-lite"/>
    </source>
</evidence>
<keyword evidence="3" id="KW-1185">Reference proteome</keyword>
<reference evidence="2" key="1">
    <citation type="submission" date="2022-06" db="EMBL/GenBank/DDBJ databases">
        <title>Natrinema sp. a new haloarchaeum isolate from saline soil.</title>
        <authorList>
            <person name="Strakova D."/>
            <person name="Galisteo C."/>
            <person name="Sanchez-Porro C."/>
            <person name="Ventosa A."/>
        </authorList>
    </citation>
    <scope>NUCLEOTIDE SEQUENCE</scope>
    <source>
        <strain evidence="2">S1CR25-10</strain>
    </source>
</reference>
<name>A0A9Q4L7N8_9EURY</name>
<feature type="region of interest" description="Disordered" evidence="1">
    <location>
        <begin position="1"/>
        <end position="25"/>
    </location>
</feature>
<evidence type="ECO:0000313" key="2">
    <source>
        <dbReference type="EMBL" id="MDF9747470.1"/>
    </source>
</evidence>
<proteinExistence type="predicted"/>
<evidence type="ECO:0008006" key="4">
    <source>
        <dbReference type="Google" id="ProtNLM"/>
    </source>
</evidence>
<organism evidence="2 3">
    <name type="scientific">Natrinema salsiterrestre</name>
    <dbReference type="NCBI Taxonomy" id="2950540"/>
    <lineage>
        <taxon>Archaea</taxon>
        <taxon>Methanobacteriati</taxon>
        <taxon>Methanobacteriota</taxon>
        <taxon>Stenosarchaea group</taxon>
        <taxon>Halobacteria</taxon>
        <taxon>Halobacteriales</taxon>
        <taxon>Natrialbaceae</taxon>
        <taxon>Natrinema</taxon>
    </lineage>
</organism>
<dbReference type="Proteomes" id="UP001154061">
    <property type="component" value="Unassembled WGS sequence"/>
</dbReference>
<evidence type="ECO:0000313" key="3">
    <source>
        <dbReference type="Proteomes" id="UP001154061"/>
    </source>
</evidence>
<dbReference type="RefSeq" id="WP_277523501.1">
    <property type="nucleotide sequence ID" value="NZ_JAMQOT010000007.1"/>
</dbReference>